<feature type="domain" description="Amidohydrolase 3" evidence="1">
    <location>
        <begin position="78"/>
        <end position="571"/>
    </location>
</feature>
<evidence type="ECO:0000313" key="2">
    <source>
        <dbReference type="EMBL" id="MCF1713281.1"/>
    </source>
</evidence>
<evidence type="ECO:0000259" key="1">
    <source>
        <dbReference type="Pfam" id="PF07969"/>
    </source>
</evidence>
<dbReference type="Gene3D" id="3.20.20.140">
    <property type="entry name" value="Metal-dependent hydrolases"/>
    <property type="match status" value="1"/>
</dbReference>
<dbReference type="Gene3D" id="2.30.40.10">
    <property type="entry name" value="Urease, subunit C, domain 1"/>
    <property type="match status" value="1"/>
</dbReference>
<dbReference type="InterPro" id="IPR033932">
    <property type="entry name" value="YtcJ-like"/>
</dbReference>
<evidence type="ECO:0000313" key="3">
    <source>
        <dbReference type="Proteomes" id="UP001200145"/>
    </source>
</evidence>
<dbReference type="Gene3D" id="3.10.310.70">
    <property type="match status" value="1"/>
</dbReference>
<dbReference type="RefSeq" id="WP_234863802.1">
    <property type="nucleotide sequence ID" value="NZ_JAKEVY010000001.1"/>
</dbReference>
<dbReference type="SUPFAM" id="SSF51556">
    <property type="entry name" value="Metallo-dependent hydrolases"/>
    <property type="match status" value="1"/>
</dbReference>
<dbReference type="PROSITE" id="PS51257">
    <property type="entry name" value="PROKAR_LIPOPROTEIN"/>
    <property type="match status" value="1"/>
</dbReference>
<dbReference type="PANTHER" id="PTHR22642">
    <property type="entry name" value="IMIDAZOLONEPROPIONASE"/>
    <property type="match status" value="1"/>
</dbReference>
<dbReference type="Pfam" id="PF07969">
    <property type="entry name" value="Amidohydro_3"/>
    <property type="match status" value="1"/>
</dbReference>
<name>A0ABS9BCW4_9BACT</name>
<accession>A0ABS9BCW4</accession>
<dbReference type="InterPro" id="IPR032466">
    <property type="entry name" value="Metal_Hydrolase"/>
</dbReference>
<dbReference type="PANTHER" id="PTHR22642:SF2">
    <property type="entry name" value="PROTEIN LONG AFTER FAR-RED 3"/>
    <property type="match status" value="1"/>
</dbReference>
<dbReference type="EMBL" id="JAKEVY010000001">
    <property type="protein sequence ID" value="MCF1713281.1"/>
    <property type="molecule type" value="Genomic_DNA"/>
</dbReference>
<dbReference type="InterPro" id="IPR011059">
    <property type="entry name" value="Metal-dep_hydrolase_composite"/>
</dbReference>
<proteinExistence type="predicted"/>
<sequence>MRTCIPVLTLLLLLAACNQPDKKEEANKTPDTVYFGGDIITMEGDSGQYAEAVVVRDGKILFVGPKEQALQSASDNPELIDLKGQTLLPGFIDAHGHLYMAGIQALAANLLPAPDGRGNDIASLIEVANQWKAANAAIINKTGWILGFGYDESQLKEQRHPTAADLDKISKDTPVLFLHQSGHLAAVNTKGLELSGITAETKDPPGGVIQRMKGSSQPNGVLEESAVMGPAFELMKKVDDKGNETLVLAGQKSYARYGFTTAQEGRASKVACETYKRMSDSGTLLMDIYAYPDIQLELDYMKANGVQPAYKNHFRIAGVKLILDGSPSGKTAWLTKPYKVPPPGKNKDYKGYPAIPDPAVLNNFVDEAYKNNWQIMTHCNGDAAADAYLKAVRLAANKYGNENRRTIMIHAQTVREDQLDSMKNLAIIPSFFSMHTYYWGDWHRDETLGKERAYRISPTVSALNRGMIFTEHHDAPVAFPDALRVLHATVNRVSRSGDIIGPDQSVSTYTALQSITSWAAYQAFEENLKGTITAGKLADFVLLDKNPLKIDPMTLTDISINATIKEGKTIYRK</sequence>
<gene>
    <name evidence="2" type="ORF">L0U88_01405</name>
</gene>
<keyword evidence="3" id="KW-1185">Reference proteome</keyword>
<dbReference type="InterPro" id="IPR013108">
    <property type="entry name" value="Amidohydro_3"/>
</dbReference>
<dbReference type="Proteomes" id="UP001200145">
    <property type="component" value="Unassembled WGS sequence"/>
</dbReference>
<comment type="caution">
    <text evidence="2">The sequence shown here is derived from an EMBL/GenBank/DDBJ whole genome shotgun (WGS) entry which is preliminary data.</text>
</comment>
<dbReference type="SUPFAM" id="SSF51338">
    <property type="entry name" value="Composite domain of metallo-dependent hydrolases"/>
    <property type="match status" value="1"/>
</dbReference>
<protein>
    <submittedName>
        <fullName evidence="2">Amidohydrolase</fullName>
    </submittedName>
</protein>
<reference evidence="2 3" key="1">
    <citation type="submission" date="2022-01" db="EMBL/GenBank/DDBJ databases">
        <title>Flavihumibacter sp. nov., isolated from sediment of a river.</title>
        <authorList>
            <person name="Liu H."/>
        </authorList>
    </citation>
    <scope>NUCLEOTIDE SEQUENCE [LARGE SCALE GENOMIC DNA]</scope>
    <source>
        <strain evidence="2 3">RY-1</strain>
    </source>
</reference>
<dbReference type="CDD" id="cd01300">
    <property type="entry name" value="YtcJ_like"/>
    <property type="match status" value="1"/>
</dbReference>
<organism evidence="2 3">
    <name type="scientific">Flavihumibacter fluminis</name>
    <dbReference type="NCBI Taxonomy" id="2909236"/>
    <lineage>
        <taxon>Bacteria</taxon>
        <taxon>Pseudomonadati</taxon>
        <taxon>Bacteroidota</taxon>
        <taxon>Chitinophagia</taxon>
        <taxon>Chitinophagales</taxon>
        <taxon>Chitinophagaceae</taxon>
        <taxon>Flavihumibacter</taxon>
    </lineage>
</organism>